<dbReference type="InterPro" id="IPR005064">
    <property type="entry name" value="BUG"/>
</dbReference>
<name>A0ABN1CWV4_9BURK</name>
<gene>
    <name evidence="3" type="ORF">GCM10009097_52240</name>
</gene>
<dbReference type="Gene3D" id="3.40.190.10">
    <property type="entry name" value="Periplasmic binding protein-like II"/>
    <property type="match status" value="1"/>
</dbReference>
<sequence>MTAFLRQALCVLSLLAAGPALAAWPDKPVRIVVPNTPGGPVDVTMRLLATELSRKWGQPVIIENKAGASGMITGAAVASSPPDGYVLGTMLAATMTIVPFAVDRMPYDPRKDLAPVTTVARTPFIFLVPKDSPFKTWKDFVDAARQRELKLGSYSIGTGFHVGWERIARQAGIKVLYAPSSSAAKTQGDLLGGILDISFDAPSSAKGLIDSGRLRPLAITSAQRFSGLPDVPTLDESGLKGFSTEPWFSLMARAGTPDDVIAKIQRDVAAVLATPAMHRQMEMLGQVPVADTPAELAETVRKDRAAMEPLVKELGIRLQ</sequence>
<dbReference type="PANTHER" id="PTHR42928:SF5">
    <property type="entry name" value="BLR1237 PROTEIN"/>
    <property type="match status" value="1"/>
</dbReference>
<evidence type="ECO:0000256" key="2">
    <source>
        <dbReference type="SAM" id="SignalP"/>
    </source>
</evidence>
<dbReference type="PIRSF" id="PIRSF017082">
    <property type="entry name" value="YflP"/>
    <property type="match status" value="1"/>
</dbReference>
<dbReference type="InterPro" id="IPR042100">
    <property type="entry name" value="Bug_dom1"/>
</dbReference>
<dbReference type="EMBL" id="BAAAEN010000030">
    <property type="protein sequence ID" value="GAA0528219.1"/>
    <property type="molecule type" value="Genomic_DNA"/>
</dbReference>
<evidence type="ECO:0000313" key="3">
    <source>
        <dbReference type="EMBL" id="GAA0528219.1"/>
    </source>
</evidence>
<dbReference type="Gene3D" id="3.40.190.150">
    <property type="entry name" value="Bordetella uptake gene, domain 1"/>
    <property type="match status" value="1"/>
</dbReference>
<comment type="caution">
    <text evidence="3">The sequence shown here is derived from an EMBL/GenBank/DDBJ whole genome shotgun (WGS) entry which is preliminary data.</text>
</comment>
<reference evidence="3 4" key="1">
    <citation type="journal article" date="2019" name="Int. J. Syst. Evol. Microbiol.">
        <title>The Global Catalogue of Microorganisms (GCM) 10K type strain sequencing project: providing services to taxonomists for standard genome sequencing and annotation.</title>
        <authorList>
            <consortium name="The Broad Institute Genomics Platform"/>
            <consortium name="The Broad Institute Genome Sequencing Center for Infectious Disease"/>
            <person name="Wu L."/>
            <person name="Ma J."/>
        </authorList>
    </citation>
    <scope>NUCLEOTIDE SEQUENCE [LARGE SCALE GENOMIC DNA]</scope>
    <source>
        <strain evidence="3 4">JCM 14330</strain>
    </source>
</reference>
<dbReference type="CDD" id="cd07012">
    <property type="entry name" value="PBP2_Bug_TTT"/>
    <property type="match status" value="1"/>
</dbReference>
<keyword evidence="2" id="KW-0732">Signal</keyword>
<evidence type="ECO:0000256" key="1">
    <source>
        <dbReference type="ARBA" id="ARBA00006987"/>
    </source>
</evidence>
<dbReference type="Proteomes" id="UP001501706">
    <property type="component" value="Unassembled WGS sequence"/>
</dbReference>
<dbReference type="RefSeq" id="WP_087839774.1">
    <property type="nucleotide sequence ID" value="NZ_BAAAEN010000030.1"/>
</dbReference>
<comment type="similarity">
    <text evidence="1">Belongs to the UPF0065 (bug) family.</text>
</comment>
<accession>A0ABN1CWV4</accession>
<protein>
    <submittedName>
        <fullName evidence="3">Tripartite tricarboxylate transporter substrate binding protein</fullName>
    </submittedName>
</protein>
<proteinExistence type="inferred from homology"/>
<organism evidence="3 4">
    <name type="scientific">Pigmentiphaga daeguensis</name>
    <dbReference type="NCBI Taxonomy" id="414049"/>
    <lineage>
        <taxon>Bacteria</taxon>
        <taxon>Pseudomonadati</taxon>
        <taxon>Pseudomonadota</taxon>
        <taxon>Betaproteobacteria</taxon>
        <taxon>Burkholderiales</taxon>
        <taxon>Alcaligenaceae</taxon>
        <taxon>Pigmentiphaga</taxon>
    </lineage>
</organism>
<dbReference type="Pfam" id="PF03401">
    <property type="entry name" value="TctC"/>
    <property type="match status" value="1"/>
</dbReference>
<feature type="signal peptide" evidence="2">
    <location>
        <begin position="1"/>
        <end position="22"/>
    </location>
</feature>
<dbReference type="PANTHER" id="PTHR42928">
    <property type="entry name" value="TRICARBOXYLATE-BINDING PROTEIN"/>
    <property type="match status" value="1"/>
</dbReference>
<keyword evidence="4" id="KW-1185">Reference proteome</keyword>
<dbReference type="SUPFAM" id="SSF53850">
    <property type="entry name" value="Periplasmic binding protein-like II"/>
    <property type="match status" value="1"/>
</dbReference>
<evidence type="ECO:0000313" key="4">
    <source>
        <dbReference type="Proteomes" id="UP001501706"/>
    </source>
</evidence>
<feature type="chain" id="PRO_5045277708" evidence="2">
    <location>
        <begin position="23"/>
        <end position="319"/>
    </location>
</feature>